<feature type="signal peptide" evidence="1">
    <location>
        <begin position="1"/>
        <end position="18"/>
    </location>
</feature>
<evidence type="ECO:0000259" key="2">
    <source>
        <dbReference type="Pfam" id="PF17142"/>
    </source>
</evidence>
<protein>
    <submittedName>
        <fullName evidence="4">DUF5115 domain-containing protein</fullName>
    </submittedName>
</protein>
<feature type="chain" id="PRO_5041645608" evidence="1">
    <location>
        <begin position="19"/>
        <end position="502"/>
    </location>
</feature>
<feature type="domain" description="SusF first starch specific CBM" evidence="3">
    <location>
        <begin position="164"/>
        <end position="283"/>
    </location>
</feature>
<evidence type="ECO:0000259" key="3">
    <source>
        <dbReference type="Pfam" id="PF26120"/>
    </source>
</evidence>
<gene>
    <name evidence="4" type="ORF">DXC61_14575</name>
</gene>
<proteinExistence type="predicted"/>
<dbReference type="RefSeq" id="WP_117695744.1">
    <property type="nucleotide sequence ID" value="NZ_QSSA01000050.1"/>
</dbReference>
<evidence type="ECO:0000256" key="1">
    <source>
        <dbReference type="SAM" id="SignalP"/>
    </source>
</evidence>
<dbReference type="PROSITE" id="PS51257">
    <property type="entry name" value="PROKAR_LIPOPROTEIN"/>
    <property type="match status" value="1"/>
</dbReference>
<evidence type="ECO:0000313" key="4">
    <source>
        <dbReference type="EMBL" id="RGL54780.1"/>
    </source>
</evidence>
<name>A0AA92SW28_9BACT</name>
<dbReference type="CDD" id="cd12964">
    <property type="entry name" value="CBM-Fa"/>
    <property type="match status" value="1"/>
</dbReference>
<reference evidence="4 5" key="1">
    <citation type="submission" date="2018-08" db="EMBL/GenBank/DDBJ databases">
        <title>A genome reference for cultivated species of the human gut microbiota.</title>
        <authorList>
            <person name="Zou Y."/>
            <person name="Xue W."/>
            <person name="Luo G."/>
        </authorList>
    </citation>
    <scope>NUCLEOTIDE SEQUENCE [LARGE SCALE GENOMIC DNA]</scope>
    <source>
        <strain evidence="4 5">TF06-40</strain>
    </source>
</reference>
<dbReference type="EMBL" id="QSSA01000050">
    <property type="protein sequence ID" value="RGL54780.1"/>
    <property type="molecule type" value="Genomic_DNA"/>
</dbReference>
<dbReference type="Pfam" id="PF26120">
    <property type="entry name" value="CBM_1st_SusF"/>
    <property type="match status" value="1"/>
</dbReference>
<sequence length="502" mass="55074">MKKKFLYSLAVLASVTLASCNGDYDDWAQPQHNPEEEAITIPGFTATPVVQDIDFANVTTDSVSTFTLSEAALPEGFTLENARLEIMPQGEDNAIKKTVNSSIEGKSAVADLSEVIESYYGKRPIAHSFVTHVYLNAMKNGDAVLIDAGEFNLAMTPKAPFIDSGYYMVGLMTDWKLDTNLKFTHSDKDVYEDPVFTIMFTTTADNQYWKIIPQGNVDAGNIWAVENNPKGVVGVEKDGDDAMSGTLLTTTSKGEKANAGKIAKAGIYQMTINMMDYTYTIKQIAPEYYLVGKLQGWSPEPENKTCLMYAESAMVQSYTTQWNDDANLKIWLGSDFGVWANAYGSATMADANTPTGSLKSDNKAGAIICPEPGAFYTFTADFSTMTYKWTKLENQNPTEFENVSLIGVGGKWGDNDDVDMTQVTPHNWFIETTLPVGGFKIRANHGWNAGGNWGYTADQKFTSTGKLFNDGGSSDIKIATAGKYRIFFNDITNEYAIIAVAE</sequence>
<keyword evidence="1" id="KW-0732">Signal</keyword>
<feature type="domain" description="Outer membrane protein SusF N-terminal" evidence="2">
    <location>
        <begin position="20"/>
        <end position="157"/>
    </location>
</feature>
<organism evidence="4 5">
    <name type="scientific">Segatella copri</name>
    <dbReference type="NCBI Taxonomy" id="165179"/>
    <lineage>
        <taxon>Bacteria</taxon>
        <taxon>Pseudomonadati</taxon>
        <taxon>Bacteroidota</taxon>
        <taxon>Bacteroidia</taxon>
        <taxon>Bacteroidales</taxon>
        <taxon>Prevotellaceae</taxon>
        <taxon>Segatella</taxon>
    </lineage>
</organism>
<evidence type="ECO:0000313" key="5">
    <source>
        <dbReference type="Proteomes" id="UP000261187"/>
    </source>
</evidence>
<accession>A0AA92SW28</accession>
<comment type="caution">
    <text evidence="4">The sequence shown here is derived from an EMBL/GenBank/DDBJ whole genome shotgun (WGS) entry which is preliminary data.</text>
</comment>
<dbReference type="InterPro" id="IPR058976">
    <property type="entry name" value="CBM_1st_SusF"/>
</dbReference>
<dbReference type="Pfam" id="PF17142">
    <property type="entry name" value="SusF_N"/>
    <property type="match status" value="1"/>
</dbReference>
<dbReference type="InterPro" id="IPR033408">
    <property type="entry name" value="SusF_N"/>
</dbReference>
<dbReference type="AlphaFoldDB" id="A0AA92SW28"/>
<dbReference type="Gene3D" id="2.60.40.3620">
    <property type="match status" value="3"/>
</dbReference>
<dbReference type="Proteomes" id="UP000261187">
    <property type="component" value="Unassembled WGS sequence"/>
</dbReference>